<dbReference type="AlphaFoldDB" id="A0A1X9NMC9"/>
<dbReference type="EMBL" id="CP019343">
    <property type="protein sequence ID" value="ARN75957.1"/>
    <property type="molecule type" value="Genomic_DNA"/>
</dbReference>
<dbReference type="Gene3D" id="3.40.190.10">
    <property type="entry name" value="Periplasmic binding protein-like II"/>
    <property type="match status" value="2"/>
</dbReference>
<feature type="signal peptide" evidence="6">
    <location>
        <begin position="1"/>
        <end position="27"/>
    </location>
</feature>
<protein>
    <recommendedName>
        <fullName evidence="5">Putrescine-binding periplasmic protein</fullName>
    </recommendedName>
</protein>
<dbReference type="SUPFAM" id="SSF53850">
    <property type="entry name" value="Periplasmic binding protein-like II"/>
    <property type="match status" value="1"/>
</dbReference>
<name>A0A1X9NMC9_9GAMM</name>
<dbReference type="RefSeq" id="WP_085760157.1">
    <property type="nucleotide sequence ID" value="NZ_CP019343.1"/>
</dbReference>
<evidence type="ECO:0000256" key="2">
    <source>
        <dbReference type="ARBA" id="ARBA00022448"/>
    </source>
</evidence>
<dbReference type="PRINTS" id="PR00909">
    <property type="entry name" value="SPERMDNBNDNG"/>
</dbReference>
<evidence type="ECO:0000256" key="5">
    <source>
        <dbReference type="PIRNR" id="PIRNR019574"/>
    </source>
</evidence>
<feature type="chain" id="PRO_5012146376" description="Putrescine-binding periplasmic protein" evidence="6">
    <location>
        <begin position="28"/>
        <end position="369"/>
    </location>
</feature>
<dbReference type="OrthoDB" id="9769319at2"/>
<evidence type="ECO:0000256" key="3">
    <source>
        <dbReference type="ARBA" id="ARBA00022729"/>
    </source>
</evidence>
<dbReference type="CDD" id="cd13659">
    <property type="entry name" value="PBP2_PotF"/>
    <property type="match status" value="1"/>
</dbReference>
<dbReference type="GO" id="GO:0015846">
    <property type="term" value="P:polyamine transport"/>
    <property type="evidence" value="ECO:0007669"/>
    <property type="project" value="InterPro"/>
</dbReference>
<dbReference type="PANTHER" id="PTHR30222">
    <property type="entry name" value="SPERMIDINE/PUTRESCINE-BINDING PERIPLASMIC PROTEIN"/>
    <property type="match status" value="1"/>
</dbReference>
<keyword evidence="8" id="KW-1185">Reference proteome</keyword>
<evidence type="ECO:0000256" key="1">
    <source>
        <dbReference type="ARBA" id="ARBA00004418"/>
    </source>
</evidence>
<keyword evidence="3 6" id="KW-0732">Signal</keyword>
<dbReference type="GO" id="GO:0019808">
    <property type="term" value="F:polyamine binding"/>
    <property type="evidence" value="ECO:0007669"/>
    <property type="project" value="InterPro"/>
</dbReference>
<dbReference type="InterPro" id="IPR001188">
    <property type="entry name" value="Sperm_putr-bd"/>
</dbReference>
<dbReference type="Proteomes" id="UP000193450">
    <property type="component" value="Chromosome"/>
</dbReference>
<organism evidence="7 8">
    <name type="scientific">Oceanicoccus sagamiensis</name>
    <dbReference type="NCBI Taxonomy" id="716816"/>
    <lineage>
        <taxon>Bacteria</taxon>
        <taxon>Pseudomonadati</taxon>
        <taxon>Pseudomonadota</taxon>
        <taxon>Gammaproteobacteria</taxon>
        <taxon>Cellvibrionales</taxon>
        <taxon>Spongiibacteraceae</taxon>
        <taxon>Oceanicoccus</taxon>
    </lineage>
</organism>
<comment type="similarity">
    <text evidence="5">Belongs to the bacterial solute-binding protein PotD/PotF family.</text>
</comment>
<dbReference type="PANTHER" id="PTHR30222:SF12">
    <property type="entry name" value="NORSPERMIDINE SENSOR"/>
    <property type="match status" value="1"/>
</dbReference>
<evidence type="ECO:0000256" key="4">
    <source>
        <dbReference type="ARBA" id="ARBA00022764"/>
    </source>
</evidence>
<keyword evidence="4 5" id="KW-0574">Periplasm</keyword>
<dbReference type="GO" id="GO:0042597">
    <property type="term" value="C:periplasmic space"/>
    <property type="evidence" value="ECO:0007669"/>
    <property type="project" value="UniProtKB-SubCell"/>
</dbReference>
<dbReference type="PIRSF" id="PIRSF019574">
    <property type="entry name" value="Periplasmic_polyamine_BP"/>
    <property type="match status" value="1"/>
</dbReference>
<accession>A0A1X9NMC9</accession>
<dbReference type="Pfam" id="PF13416">
    <property type="entry name" value="SBP_bac_8"/>
    <property type="match status" value="1"/>
</dbReference>
<dbReference type="InterPro" id="IPR006059">
    <property type="entry name" value="SBP"/>
</dbReference>
<reference evidence="7 8" key="1">
    <citation type="submission" date="2016-11" db="EMBL/GenBank/DDBJ databases">
        <title>Trade-off between light-utilization and light-protection in marine flavobacteria.</title>
        <authorList>
            <person name="Kumagai Y."/>
        </authorList>
    </citation>
    <scope>NUCLEOTIDE SEQUENCE [LARGE SCALE GENOMIC DNA]</scope>
    <source>
        <strain evidence="7 8">NBRC 107125</strain>
    </source>
</reference>
<comment type="function">
    <text evidence="5">Required for the activity of the bacterial periplasmic transport system of putrescine.</text>
</comment>
<keyword evidence="2 5" id="KW-0813">Transport</keyword>
<dbReference type="STRING" id="716816.BST96_18770"/>
<sequence>MSQNLLTILLTRWLIICSLLCSSQAYSDDAAVVNIYNWSDYIDPEVLKIFEQEYGIKVNYDIYDSSEIVDTKLMTGRSGYDVVVHSASFSARLKPIGVYHAIDYSRLTNWHHIDPLIVDAIQDHFPGKMVGVPYMWGTTGFTYNVDLIKQRMPDAPLDSYQLLFDPEVVSKFADCGISLLDDPTTVIPSAMLYLGYPPNSVEPTHLKEAEELLKAIRPYIKYFSSTKMLLDLPSEEVCIAMSWSGDYSVASTRAAEAGLDVKLAYIMPKEGITDWYDNMYIPADAPHLDNAYLFIDFLLRPEIIARSSNYVGYANANKSATPLVDPSITSDPAIYPDKEVMKRMHPTQILPPKLERRRSRTWTKVKTGL</sequence>
<evidence type="ECO:0000313" key="7">
    <source>
        <dbReference type="EMBL" id="ARN75957.1"/>
    </source>
</evidence>
<evidence type="ECO:0000256" key="6">
    <source>
        <dbReference type="SAM" id="SignalP"/>
    </source>
</evidence>
<gene>
    <name evidence="7" type="ORF">BST96_18770</name>
</gene>
<dbReference type="KEGG" id="osg:BST96_18770"/>
<evidence type="ECO:0000313" key="8">
    <source>
        <dbReference type="Proteomes" id="UP000193450"/>
    </source>
</evidence>
<comment type="subcellular location">
    <subcellularLocation>
        <location evidence="1 5">Periplasm</location>
    </subcellularLocation>
</comment>
<proteinExistence type="inferred from homology"/>